<dbReference type="Gene3D" id="3.40.50.300">
    <property type="entry name" value="P-loop containing nucleotide triphosphate hydrolases"/>
    <property type="match status" value="1"/>
</dbReference>
<accession>A0AAP4EYL9</accession>
<dbReference type="InterPro" id="IPR027417">
    <property type="entry name" value="P-loop_NTPase"/>
</dbReference>
<keyword evidence="1" id="KW-0418">Kinase</keyword>
<protein>
    <submittedName>
        <fullName evidence="1">Nucleoside/nucleotide kinase family protein</fullName>
    </submittedName>
</protein>
<dbReference type="NCBIfam" id="NF006745">
    <property type="entry name" value="PRK09270.1-4"/>
    <property type="match status" value="1"/>
</dbReference>
<evidence type="ECO:0000313" key="1">
    <source>
        <dbReference type="EMBL" id="MDI9241961.1"/>
    </source>
</evidence>
<keyword evidence="1" id="KW-0808">Transferase</keyword>
<dbReference type="EMBL" id="JASGBQ010000006">
    <property type="protein sequence ID" value="MDI9241961.1"/>
    <property type="molecule type" value="Genomic_DNA"/>
</dbReference>
<organism evidence="1 2">
    <name type="scientific">Fusibacillus kribbianus</name>
    <dbReference type="NCBI Taxonomy" id="3044208"/>
    <lineage>
        <taxon>Bacteria</taxon>
        <taxon>Bacillati</taxon>
        <taxon>Bacillota</taxon>
        <taxon>Clostridia</taxon>
        <taxon>Lachnospirales</taxon>
        <taxon>Lachnospiraceae</taxon>
        <taxon>Fusibacillus</taxon>
    </lineage>
</organism>
<gene>
    <name evidence="1" type="ORF">QJ036_05635</name>
</gene>
<keyword evidence="2" id="KW-1185">Reference proteome</keyword>
<dbReference type="PANTHER" id="PTHR10285">
    <property type="entry name" value="URIDINE KINASE"/>
    <property type="match status" value="1"/>
</dbReference>
<dbReference type="GO" id="GO:0016301">
    <property type="term" value="F:kinase activity"/>
    <property type="evidence" value="ECO:0007669"/>
    <property type="project" value="UniProtKB-KW"/>
</dbReference>
<comment type="caution">
    <text evidence="1">The sequence shown here is derived from an EMBL/GenBank/DDBJ whole genome shotgun (WGS) entry which is preliminary data.</text>
</comment>
<dbReference type="AlphaFoldDB" id="A0AAP4EYL9"/>
<reference evidence="1 2" key="1">
    <citation type="submission" date="2023-05" db="EMBL/GenBank/DDBJ databases">
        <title>[ruminococcus] sp. nov., isolated from a pig farm feces dump.</title>
        <authorList>
            <person name="Chang Y.-H."/>
        </authorList>
    </citation>
    <scope>NUCLEOTIDE SEQUENCE [LARGE SCALE GENOMIC DNA]</scope>
    <source>
        <strain evidence="1 2">YH-rum2234</strain>
    </source>
</reference>
<dbReference type="SUPFAM" id="SSF52540">
    <property type="entry name" value="P-loop containing nucleoside triphosphate hydrolases"/>
    <property type="match status" value="1"/>
</dbReference>
<proteinExistence type="predicted"/>
<dbReference type="Proteomes" id="UP001300383">
    <property type="component" value="Unassembled WGS sequence"/>
</dbReference>
<evidence type="ECO:0000313" key="2">
    <source>
        <dbReference type="Proteomes" id="UP001300383"/>
    </source>
</evidence>
<sequence length="275" mass="31747">MERERSAVRKWQRKEKIMKRAMEINGLHIEAEYSDRAMETIFLPMLRHLTELQKEAGRRILVFLAAPPATGKSTLVKFLTDLSGEMPGLTPITAVGMDGFHHYQDYLLSHRVIRDGQEIPMTLIKGAPITYDLDAFRERLLRVRKERVCPWPEYSRKLHDPVDNAVEITGDIVLIEGNYLLLDEEGWRDLKSLADYTVRILADEKDVRDRLIWRRASNGTPMKEAEYMVDSNDIPNVRLCMEKSMDGDVTLRLTPEGDYVYEKQSMEKSDSGSCL</sequence>
<name>A0AAP4EYL9_9FIRM</name>